<dbReference type="STRING" id="1504633.A0A2T7E7R7"/>
<dbReference type="EMBL" id="CM009751">
    <property type="protein sequence ID" value="PUZ63877.1"/>
    <property type="molecule type" value="Genomic_DNA"/>
</dbReference>
<gene>
    <name evidence="2" type="ORF">GQ55_3G101600</name>
</gene>
<dbReference type="AlphaFoldDB" id="A0A2T7E7R7"/>
<name>A0A2T7E7R7_9POAL</name>
<keyword evidence="1" id="KW-0175">Coiled coil</keyword>
<sequence length="107" mass="11561">MDKQASLEQRLELKDREIEDLKKKLVGLDEQKSCVEAELPQGAVMAVSHAHGVLNNHVPDLDIGILSKGYACTPAEAQALADQVRPIVEPFVERLGLSVSSASEDAV</sequence>
<keyword evidence="3" id="KW-1185">Reference proteome</keyword>
<feature type="coiled-coil region" evidence="1">
    <location>
        <begin position="4"/>
        <end position="38"/>
    </location>
</feature>
<protein>
    <submittedName>
        <fullName evidence="2">Uncharacterized protein</fullName>
    </submittedName>
</protein>
<evidence type="ECO:0000256" key="1">
    <source>
        <dbReference type="SAM" id="Coils"/>
    </source>
</evidence>
<dbReference type="Gramene" id="PUZ63877">
    <property type="protein sequence ID" value="PUZ63877"/>
    <property type="gene ID" value="GQ55_3G101600"/>
</dbReference>
<dbReference type="Proteomes" id="UP000244336">
    <property type="component" value="Chromosome 3"/>
</dbReference>
<evidence type="ECO:0000313" key="2">
    <source>
        <dbReference type="EMBL" id="PUZ63877.1"/>
    </source>
</evidence>
<reference evidence="2 3" key="1">
    <citation type="submission" date="2018-04" db="EMBL/GenBank/DDBJ databases">
        <title>WGS assembly of Panicum hallii var. hallii HAL2.</title>
        <authorList>
            <person name="Lovell J."/>
            <person name="Jenkins J."/>
            <person name="Lowry D."/>
            <person name="Mamidi S."/>
            <person name="Sreedasyam A."/>
            <person name="Weng X."/>
            <person name="Barry K."/>
            <person name="Bonette J."/>
            <person name="Campitelli B."/>
            <person name="Daum C."/>
            <person name="Gordon S."/>
            <person name="Gould B."/>
            <person name="Lipzen A."/>
            <person name="MacQueen A."/>
            <person name="Palacio-Mejia J."/>
            <person name="Plott C."/>
            <person name="Shakirov E."/>
            <person name="Shu S."/>
            <person name="Yoshinaga Y."/>
            <person name="Zane M."/>
            <person name="Rokhsar D."/>
            <person name="Grimwood J."/>
            <person name="Schmutz J."/>
            <person name="Juenger T."/>
        </authorList>
    </citation>
    <scope>NUCLEOTIDE SEQUENCE [LARGE SCALE GENOMIC DNA]</scope>
    <source>
        <strain evidence="3">cv. HAL2</strain>
    </source>
</reference>
<organism evidence="2 3">
    <name type="scientific">Panicum hallii var. hallii</name>
    <dbReference type="NCBI Taxonomy" id="1504633"/>
    <lineage>
        <taxon>Eukaryota</taxon>
        <taxon>Viridiplantae</taxon>
        <taxon>Streptophyta</taxon>
        <taxon>Embryophyta</taxon>
        <taxon>Tracheophyta</taxon>
        <taxon>Spermatophyta</taxon>
        <taxon>Magnoliopsida</taxon>
        <taxon>Liliopsida</taxon>
        <taxon>Poales</taxon>
        <taxon>Poaceae</taxon>
        <taxon>PACMAD clade</taxon>
        <taxon>Panicoideae</taxon>
        <taxon>Panicodae</taxon>
        <taxon>Paniceae</taxon>
        <taxon>Panicinae</taxon>
        <taxon>Panicum</taxon>
        <taxon>Panicum sect. Panicum</taxon>
    </lineage>
</organism>
<dbReference type="OrthoDB" id="10407767at2759"/>
<accession>A0A2T7E7R7</accession>
<evidence type="ECO:0000313" key="3">
    <source>
        <dbReference type="Proteomes" id="UP000244336"/>
    </source>
</evidence>
<proteinExistence type="predicted"/>